<evidence type="ECO:0000313" key="3">
    <source>
        <dbReference type="Proteomes" id="UP000235036"/>
    </source>
</evidence>
<name>A0A2N6K0E5_FISMU</name>
<keyword evidence="3" id="KW-1185">Reference proteome</keyword>
<protein>
    <submittedName>
        <fullName evidence="2">Uncharacterized protein</fullName>
    </submittedName>
</protein>
<dbReference type="Proteomes" id="UP000235036">
    <property type="component" value="Unassembled WGS sequence"/>
</dbReference>
<proteinExistence type="predicted"/>
<comment type="caution">
    <text evidence="2">The sequence shown here is derived from an EMBL/GenBank/DDBJ whole genome shotgun (WGS) entry which is preliminary data.</text>
</comment>
<evidence type="ECO:0000313" key="2">
    <source>
        <dbReference type="EMBL" id="PLZ87475.1"/>
    </source>
</evidence>
<dbReference type="AlphaFoldDB" id="A0A2N6K0E5"/>
<evidence type="ECO:0000256" key="1">
    <source>
        <dbReference type="SAM" id="MobiDB-lite"/>
    </source>
</evidence>
<reference evidence="2 3" key="1">
    <citation type="submission" date="2017-08" db="EMBL/GenBank/DDBJ databases">
        <title>Genomes of Fischerella (Mastigocladus) sp. strains.</title>
        <authorList>
            <person name="Miller S.R."/>
        </authorList>
    </citation>
    <scope>NUCLEOTIDE SEQUENCE [LARGE SCALE GENOMIC DNA]</scope>
    <source>
        <strain evidence="2 3">CCMEE 5323</strain>
    </source>
</reference>
<gene>
    <name evidence="2" type="ORF">CEN44_17390</name>
</gene>
<dbReference type="EMBL" id="NRQW01000402">
    <property type="protein sequence ID" value="PLZ87475.1"/>
    <property type="molecule type" value="Genomic_DNA"/>
</dbReference>
<feature type="region of interest" description="Disordered" evidence="1">
    <location>
        <begin position="1"/>
        <end position="26"/>
    </location>
</feature>
<sequence length="151" mass="17511">MNEQLRDDSTKYSNLNTPLNETNSQESEKFSVLQEVTNRVKLSVGSYHKGKKVFEYISQLKQADKLQAAIALEQELNRSIDAAYKFICDERRNEVINVIERGEVNTIRDALGLVRRGFRNPFRGFEVGQVYQFKKHLRPSLEICGRVIKCR</sequence>
<feature type="compositionally biased region" description="Polar residues" evidence="1">
    <location>
        <begin position="11"/>
        <end position="25"/>
    </location>
</feature>
<organism evidence="2 3">
    <name type="scientific">Fischerella muscicola CCMEE 5323</name>
    <dbReference type="NCBI Taxonomy" id="2019572"/>
    <lineage>
        <taxon>Bacteria</taxon>
        <taxon>Bacillati</taxon>
        <taxon>Cyanobacteriota</taxon>
        <taxon>Cyanophyceae</taxon>
        <taxon>Nostocales</taxon>
        <taxon>Hapalosiphonaceae</taxon>
        <taxon>Fischerella</taxon>
    </lineage>
</organism>
<feature type="compositionally biased region" description="Basic and acidic residues" evidence="1">
    <location>
        <begin position="1"/>
        <end position="10"/>
    </location>
</feature>
<accession>A0A2N6K0E5</accession>